<dbReference type="SUPFAM" id="SSF53092">
    <property type="entry name" value="Creatinase/prolidase N-terminal domain"/>
    <property type="match status" value="1"/>
</dbReference>
<dbReference type="PANTHER" id="PTHR46112">
    <property type="entry name" value="AMINOPEPTIDASE"/>
    <property type="match status" value="1"/>
</dbReference>
<dbReference type="PANTHER" id="PTHR46112:SF3">
    <property type="entry name" value="AMINOPEPTIDASE YPDF"/>
    <property type="match status" value="1"/>
</dbReference>
<evidence type="ECO:0000259" key="2">
    <source>
        <dbReference type="Pfam" id="PF00557"/>
    </source>
</evidence>
<dbReference type="OrthoDB" id="9761809at2"/>
<dbReference type="Pfam" id="PF00557">
    <property type="entry name" value="Peptidase_M24"/>
    <property type="match status" value="1"/>
</dbReference>
<dbReference type="Pfam" id="PF01321">
    <property type="entry name" value="Creatinase_N"/>
    <property type="match status" value="1"/>
</dbReference>
<sequence>MPAVLSRRTLIAGAATLPLLARPGLVRAADTDLSTLRDMTGRARPIDAAERAGRLARAQGLMRANGIGAVLIEPGSSLVYFTGVRWGRSERLTAAVLPVEGPPCIVTPFFEEPSVRETLGVPAEVRVWQEDQDPLAMVAGYLRDRKLAAGTIGIEETARFFAFDGLARALPEAKLVSANPVVRGCRMVKTPAEIALMQMATDVTMAAYRFVFPRVEAGMTGPDIAALMNAATRALGGSPEFSLVLVGEASAYPHGSKQVHRVGEGQVVLMDCGCTVQGYQSDVSRTWVHGTASKAQRTVWEQVAQAQQLAFATAKVGLAAGQVDDAVRRFYAKLGYGPDYKLPGLSHRTGHGIGMDGHEPVNLVRGEATPLAPGMCFSDEPGLYLPGKFGVRLEDCFYMTEAGPRWFSQPPHDLDQPLGGHRLPPANAPR</sequence>
<evidence type="ECO:0000259" key="3">
    <source>
        <dbReference type="Pfam" id="PF01321"/>
    </source>
</evidence>
<organism evidence="5 6">
    <name type="scientific">Sphingomonas carotinifaciens</name>
    <dbReference type="NCBI Taxonomy" id="1166323"/>
    <lineage>
        <taxon>Bacteria</taxon>
        <taxon>Pseudomonadati</taxon>
        <taxon>Pseudomonadota</taxon>
        <taxon>Alphaproteobacteria</taxon>
        <taxon>Sphingomonadales</taxon>
        <taxon>Sphingomonadaceae</taxon>
        <taxon>Sphingomonas</taxon>
    </lineage>
</organism>
<dbReference type="Proteomes" id="UP000436801">
    <property type="component" value="Unassembled WGS sequence"/>
</dbReference>
<keyword evidence="5" id="KW-0378">Hydrolase</keyword>
<dbReference type="InterPro" id="IPR000587">
    <property type="entry name" value="Creatinase_N"/>
</dbReference>
<reference evidence="5 6" key="1">
    <citation type="submission" date="2016-10" db="EMBL/GenBank/DDBJ databases">
        <authorList>
            <person name="Varghese N."/>
            <person name="Submissions S."/>
        </authorList>
    </citation>
    <scope>NUCLEOTIDE SEQUENCE [LARGE SCALE GENOMIC DNA]</scope>
    <source>
        <strain evidence="5 6">S7-754</strain>
    </source>
</reference>
<evidence type="ECO:0000313" key="5">
    <source>
        <dbReference type="EMBL" id="SDF18713.1"/>
    </source>
</evidence>
<dbReference type="EMBL" id="WSUT01000005">
    <property type="protein sequence ID" value="MWC44053.1"/>
    <property type="molecule type" value="Genomic_DNA"/>
</dbReference>
<accession>A0A1G7J1F0</accession>
<gene>
    <name evidence="4" type="ORF">GQR91_10380</name>
    <name evidence="5" type="ORF">SAMN05216557_102460</name>
</gene>
<keyword evidence="5" id="KW-0031">Aminopeptidase</keyword>
<dbReference type="InterPro" id="IPR036005">
    <property type="entry name" value="Creatinase/aminopeptidase-like"/>
</dbReference>
<dbReference type="SUPFAM" id="SSF55920">
    <property type="entry name" value="Creatinase/aminopeptidase"/>
    <property type="match status" value="1"/>
</dbReference>
<reference evidence="4 7" key="2">
    <citation type="submission" date="2019-12" db="EMBL/GenBank/DDBJ databases">
        <authorList>
            <person name="Zheng J."/>
        </authorList>
    </citation>
    <scope>NUCLEOTIDE SEQUENCE [LARGE SCALE GENOMIC DNA]</scope>
    <source>
        <strain evidence="4 7">DSM 27347</strain>
    </source>
</reference>
<protein>
    <submittedName>
        <fullName evidence="4">M24 family metallopeptidase</fullName>
    </submittedName>
    <submittedName>
        <fullName evidence="5">Xaa-Pro aminopeptidase</fullName>
    </submittedName>
</protein>
<dbReference type="Gene3D" id="3.40.350.10">
    <property type="entry name" value="Creatinase/prolidase N-terminal domain"/>
    <property type="match status" value="1"/>
</dbReference>
<keyword evidence="5" id="KW-0645">Protease</keyword>
<feature type="region of interest" description="Disordered" evidence="1">
    <location>
        <begin position="408"/>
        <end position="430"/>
    </location>
</feature>
<feature type="domain" description="Peptidase M24" evidence="2">
    <location>
        <begin position="196"/>
        <end position="401"/>
    </location>
</feature>
<dbReference type="InterPro" id="IPR000994">
    <property type="entry name" value="Pept_M24"/>
</dbReference>
<feature type="domain" description="Creatinase N-terminal" evidence="3">
    <location>
        <begin position="54"/>
        <end position="188"/>
    </location>
</feature>
<name>A0A1G7J1F0_9SPHN</name>
<dbReference type="InterPro" id="IPR029149">
    <property type="entry name" value="Creatin/AminoP/Spt16_N"/>
</dbReference>
<dbReference type="AlphaFoldDB" id="A0A1G7J1F0"/>
<dbReference type="Gene3D" id="3.90.230.10">
    <property type="entry name" value="Creatinase/methionine aminopeptidase superfamily"/>
    <property type="match status" value="1"/>
</dbReference>
<evidence type="ECO:0000313" key="7">
    <source>
        <dbReference type="Proteomes" id="UP000436801"/>
    </source>
</evidence>
<dbReference type="InterPro" id="IPR050659">
    <property type="entry name" value="Peptidase_M24B"/>
</dbReference>
<dbReference type="Proteomes" id="UP000323502">
    <property type="component" value="Unassembled WGS sequence"/>
</dbReference>
<dbReference type="EMBL" id="FNBI01000002">
    <property type="protein sequence ID" value="SDF18713.1"/>
    <property type="molecule type" value="Genomic_DNA"/>
</dbReference>
<proteinExistence type="predicted"/>
<evidence type="ECO:0000313" key="4">
    <source>
        <dbReference type="EMBL" id="MWC44053.1"/>
    </source>
</evidence>
<dbReference type="GO" id="GO:0004177">
    <property type="term" value="F:aminopeptidase activity"/>
    <property type="evidence" value="ECO:0007669"/>
    <property type="project" value="UniProtKB-KW"/>
</dbReference>
<evidence type="ECO:0000256" key="1">
    <source>
        <dbReference type="SAM" id="MobiDB-lite"/>
    </source>
</evidence>
<keyword evidence="6" id="KW-1185">Reference proteome</keyword>
<evidence type="ECO:0000313" key="6">
    <source>
        <dbReference type="Proteomes" id="UP000323502"/>
    </source>
</evidence>
<dbReference type="RefSeq" id="WP_149681818.1">
    <property type="nucleotide sequence ID" value="NZ_FNBI01000002.1"/>
</dbReference>